<evidence type="ECO:0000259" key="4">
    <source>
        <dbReference type="Pfam" id="PF08241"/>
    </source>
</evidence>
<name>A0ABR0LZ13_9PEZI</name>
<comment type="caution">
    <text evidence="5">The sequence shown here is derived from an EMBL/GenBank/DDBJ whole genome shotgun (WGS) entry which is preliminary data.</text>
</comment>
<proteinExistence type="inferred from homology"/>
<dbReference type="EMBL" id="JAVRRA010008320">
    <property type="protein sequence ID" value="KAK5257026.1"/>
    <property type="molecule type" value="Genomic_DNA"/>
</dbReference>
<evidence type="ECO:0000256" key="1">
    <source>
        <dbReference type="ARBA" id="ARBA00008361"/>
    </source>
</evidence>
<evidence type="ECO:0000313" key="5">
    <source>
        <dbReference type="EMBL" id="KAK5257026.1"/>
    </source>
</evidence>
<evidence type="ECO:0000256" key="2">
    <source>
        <dbReference type="ARBA" id="ARBA00022603"/>
    </source>
</evidence>
<organism evidence="5 6">
    <name type="scientific">Cryomyces antarcticus</name>
    <dbReference type="NCBI Taxonomy" id="329879"/>
    <lineage>
        <taxon>Eukaryota</taxon>
        <taxon>Fungi</taxon>
        <taxon>Dikarya</taxon>
        <taxon>Ascomycota</taxon>
        <taxon>Pezizomycotina</taxon>
        <taxon>Dothideomycetes</taxon>
        <taxon>Dothideomycetes incertae sedis</taxon>
        <taxon>Cryomyces</taxon>
    </lineage>
</organism>
<keyword evidence="6" id="KW-1185">Reference proteome</keyword>
<protein>
    <submittedName>
        <fullName evidence="5">Trans-aconitate methyltransferase 1</fullName>
        <ecNumber evidence="5">2.1.1.145</ecNumber>
    </submittedName>
</protein>
<dbReference type="SUPFAM" id="SSF53335">
    <property type="entry name" value="S-adenosyl-L-methionine-dependent methyltransferases"/>
    <property type="match status" value="1"/>
</dbReference>
<dbReference type="Gene3D" id="3.40.50.150">
    <property type="entry name" value="Vaccinia Virus protein VP39"/>
    <property type="match status" value="1"/>
</dbReference>
<dbReference type="PANTHER" id="PTHR44942:SF4">
    <property type="entry name" value="METHYLTRANSFERASE TYPE 11 DOMAIN-CONTAINING PROTEIN"/>
    <property type="match status" value="1"/>
</dbReference>
<dbReference type="GO" id="GO:0046547">
    <property type="term" value="F:trans-aconitate 3-methyltransferase activity"/>
    <property type="evidence" value="ECO:0007669"/>
    <property type="project" value="UniProtKB-EC"/>
</dbReference>
<dbReference type="InterPro" id="IPR029063">
    <property type="entry name" value="SAM-dependent_MTases_sf"/>
</dbReference>
<dbReference type="GO" id="GO:0032259">
    <property type="term" value="P:methylation"/>
    <property type="evidence" value="ECO:0007669"/>
    <property type="project" value="UniProtKB-KW"/>
</dbReference>
<gene>
    <name evidence="5" type="primary">TMT1</name>
    <name evidence="5" type="ORF">LTR16_001815</name>
</gene>
<comment type="similarity">
    <text evidence="1">Belongs to the methyltransferase superfamily.</text>
</comment>
<dbReference type="Pfam" id="PF08241">
    <property type="entry name" value="Methyltransf_11"/>
    <property type="match status" value="1"/>
</dbReference>
<evidence type="ECO:0000313" key="6">
    <source>
        <dbReference type="Proteomes" id="UP001357485"/>
    </source>
</evidence>
<dbReference type="EC" id="2.1.1.145" evidence="5"/>
<feature type="domain" description="Methyltransferase type 11" evidence="4">
    <location>
        <begin position="294"/>
        <end position="389"/>
    </location>
</feature>
<reference evidence="5 6" key="1">
    <citation type="submission" date="2023-08" db="EMBL/GenBank/DDBJ databases">
        <title>Black Yeasts Isolated from many extreme environments.</title>
        <authorList>
            <person name="Coleine C."/>
            <person name="Stajich J.E."/>
            <person name="Selbmann L."/>
        </authorList>
    </citation>
    <scope>NUCLEOTIDE SEQUENCE [LARGE SCALE GENOMIC DNA]</scope>
    <source>
        <strain evidence="5 6">CCFEE 536</strain>
    </source>
</reference>
<accession>A0ABR0LZ13</accession>
<dbReference type="PANTHER" id="PTHR44942">
    <property type="entry name" value="METHYLTRANSF_11 DOMAIN-CONTAINING PROTEIN"/>
    <property type="match status" value="1"/>
</dbReference>
<dbReference type="CDD" id="cd02440">
    <property type="entry name" value="AdoMet_MTases"/>
    <property type="match status" value="1"/>
</dbReference>
<evidence type="ECO:0000256" key="3">
    <source>
        <dbReference type="ARBA" id="ARBA00022679"/>
    </source>
</evidence>
<dbReference type="InterPro" id="IPR051052">
    <property type="entry name" value="Diverse_substrate_MTase"/>
</dbReference>
<keyword evidence="2 5" id="KW-0489">Methyltransferase</keyword>
<sequence length="545" mass="60798">MVSPMPPQLSKNDSQVLARVFSPDSAVQVPTVIINPNLPADRDIPPPLHAQLRKQELVAIHLVESFERSPSTYPSKDGVYQRAIALLNQLISDHPNYASARNNRAQLIRWRYGDRHAICQTPTRFEFSVAAATGTALTDLHTAIALASPLRPTDAVSPFQGKMLGQAYTQLAALYHAASKDLHEDFSAMPGSEPDAEWSKSFEQYVGWSSEIFEKEGSKCFYLGGLYGNEVGKAMARHTNPYAKLCGSIVKEAMRKEKCTFSHASYAAFRPSYPPSLYNTVLLYHRGPKTLCIDLGCGHGVVARALAPEFSSVVGTDPSKGMIEQAHSSTPKDQYPNVAFCCASAEHMPFLKDESVDLVVAGQAAHWFDYAALFPEIRRIMRKGGTLAFWGYKDHIFVDYPRATEILNHYAYSPGKDLLGEYWSQPGRSIVQNKLRAIQPPSTDWEDIRRIEYEPDSKGPASGEGTMFLTRKLKLGECKEYIRTWSAFHGWQEAHPGMKRRSAGGIGDVIDQMFDDIANVVQDFKDEEKEVEIEWGSGLLMARRK</sequence>
<keyword evidence="3 5" id="KW-0808">Transferase</keyword>
<dbReference type="Proteomes" id="UP001357485">
    <property type="component" value="Unassembled WGS sequence"/>
</dbReference>
<dbReference type="InterPro" id="IPR013216">
    <property type="entry name" value="Methyltransf_11"/>
</dbReference>